<name>A0A212KLU4_9PROT</name>
<sequence>MSRLIYVATLAASLTANVPLALGEQGQKETNPFYHVYSAVSTIREEDPGKRNLLMALRGKNQDAADFVAKFWWGWGVRGCDDHMDRITDFVTKYYPNDPAEGKKWIVDEFDLCVMSFSYQHWDDIQKSIQIKSRSIGK</sequence>
<evidence type="ECO:0000313" key="2">
    <source>
        <dbReference type="EMBL" id="SBW12706.1"/>
    </source>
</evidence>
<protein>
    <submittedName>
        <fullName evidence="2">Uncharacterized protein</fullName>
    </submittedName>
</protein>
<dbReference type="AlphaFoldDB" id="A0A212KLU4"/>
<keyword evidence="1" id="KW-0732">Signal</keyword>
<feature type="chain" id="PRO_5012374671" evidence="1">
    <location>
        <begin position="22"/>
        <end position="138"/>
    </location>
</feature>
<dbReference type="EMBL" id="FLUO01000003">
    <property type="protein sequence ID" value="SBW12706.1"/>
    <property type="molecule type" value="Genomic_DNA"/>
</dbReference>
<accession>A0A212KLU4</accession>
<organism evidence="2">
    <name type="scientific">uncultured Alphaproteobacteria bacterium</name>
    <dbReference type="NCBI Taxonomy" id="91750"/>
    <lineage>
        <taxon>Bacteria</taxon>
        <taxon>Pseudomonadati</taxon>
        <taxon>Pseudomonadota</taxon>
        <taxon>Alphaproteobacteria</taxon>
        <taxon>environmental samples</taxon>
    </lineage>
</organism>
<gene>
    <name evidence="2" type="ORF">KL86APRO_30197</name>
</gene>
<reference evidence="2" key="1">
    <citation type="submission" date="2016-04" db="EMBL/GenBank/DDBJ databases">
        <authorList>
            <person name="Evans L.H."/>
            <person name="Alamgir A."/>
            <person name="Owens N."/>
            <person name="Weber N.D."/>
            <person name="Virtaneva K."/>
            <person name="Barbian K."/>
            <person name="Babar A."/>
            <person name="Rosenke K."/>
        </authorList>
    </citation>
    <scope>NUCLEOTIDE SEQUENCE</scope>
    <source>
        <strain evidence="2">86</strain>
    </source>
</reference>
<evidence type="ECO:0000256" key="1">
    <source>
        <dbReference type="SAM" id="SignalP"/>
    </source>
</evidence>
<proteinExistence type="predicted"/>
<feature type="signal peptide" evidence="1">
    <location>
        <begin position="1"/>
        <end position="21"/>
    </location>
</feature>